<keyword evidence="9 14" id="KW-0560">Oxidoreductase</keyword>
<accession>A0A4S8L770</accession>
<comment type="pathway">
    <text evidence="3">Secondary metabolite biosynthesis.</text>
</comment>
<evidence type="ECO:0000256" key="15">
    <source>
        <dbReference type="SAM" id="Phobius"/>
    </source>
</evidence>
<dbReference type="GO" id="GO:0016705">
    <property type="term" value="F:oxidoreductase activity, acting on paired donors, with incorporation or reduction of molecular oxygen"/>
    <property type="evidence" value="ECO:0007669"/>
    <property type="project" value="InterPro"/>
</dbReference>
<dbReference type="Gene3D" id="1.10.630.10">
    <property type="entry name" value="Cytochrome P450"/>
    <property type="match status" value="3"/>
</dbReference>
<reference evidence="16 17" key="1">
    <citation type="journal article" date="2019" name="Nat. Ecol. Evol.">
        <title>Megaphylogeny resolves global patterns of mushroom evolution.</title>
        <authorList>
            <person name="Varga T."/>
            <person name="Krizsan K."/>
            <person name="Foldi C."/>
            <person name="Dima B."/>
            <person name="Sanchez-Garcia M."/>
            <person name="Sanchez-Ramirez S."/>
            <person name="Szollosi G.J."/>
            <person name="Szarkandi J.G."/>
            <person name="Papp V."/>
            <person name="Albert L."/>
            <person name="Andreopoulos W."/>
            <person name="Angelini C."/>
            <person name="Antonin V."/>
            <person name="Barry K.W."/>
            <person name="Bougher N.L."/>
            <person name="Buchanan P."/>
            <person name="Buyck B."/>
            <person name="Bense V."/>
            <person name="Catcheside P."/>
            <person name="Chovatia M."/>
            <person name="Cooper J."/>
            <person name="Damon W."/>
            <person name="Desjardin D."/>
            <person name="Finy P."/>
            <person name="Geml J."/>
            <person name="Haridas S."/>
            <person name="Hughes K."/>
            <person name="Justo A."/>
            <person name="Karasinski D."/>
            <person name="Kautmanova I."/>
            <person name="Kiss B."/>
            <person name="Kocsube S."/>
            <person name="Kotiranta H."/>
            <person name="LaButti K.M."/>
            <person name="Lechner B.E."/>
            <person name="Liimatainen K."/>
            <person name="Lipzen A."/>
            <person name="Lukacs Z."/>
            <person name="Mihaltcheva S."/>
            <person name="Morgado L.N."/>
            <person name="Niskanen T."/>
            <person name="Noordeloos M.E."/>
            <person name="Ohm R.A."/>
            <person name="Ortiz-Santana B."/>
            <person name="Ovrebo C."/>
            <person name="Racz N."/>
            <person name="Riley R."/>
            <person name="Savchenko A."/>
            <person name="Shiryaev A."/>
            <person name="Soop K."/>
            <person name="Spirin V."/>
            <person name="Szebenyi C."/>
            <person name="Tomsovsky M."/>
            <person name="Tulloss R.E."/>
            <person name="Uehling J."/>
            <person name="Grigoriev I.V."/>
            <person name="Vagvolgyi C."/>
            <person name="Papp T."/>
            <person name="Martin F.M."/>
            <person name="Miettinen O."/>
            <person name="Hibbett D.S."/>
            <person name="Nagy L.G."/>
        </authorList>
    </citation>
    <scope>NUCLEOTIDE SEQUENCE [LARGE SCALE GENOMIC DNA]</scope>
    <source>
        <strain evidence="16 17">CBS 962.96</strain>
    </source>
</reference>
<evidence type="ECO:0000313" key="16">
    <source>
        <dbReference type="EMBL" id="THU83998.1"/>
    </source>
</evidence>
<dbReference type="PRINTS" id="PR00463">
    <property type="entry name" value="EP450I"/>
</dbReference>
<evidence type="ECO:0000256" key="4">
    <source>
        <dbReference type="ARBA" id="ARBA00010617"/>
    </source>
</evidence>
<evidence type="ECO:0000256" key="14">
    <source>
        <dbReference type="RuleBase" id="RU000461"/>
    </source>
</evidence>
<dbReference type="GO" id="GO:0016020">
    <property type="term" value="C:membrane"/>
    <property type="evidence" value="ECO:0007669"/>
    <property type="project" value="UniProtKB-SubCell"/>
</dbReference>
<comment type="similarity">
    <text evidence="4 14">Belongs to the cytochrome P450 family.</text>
</comment>
<evidence type="ECO:0000256" key="11">
    <source>
        <dbReference type="ARBA" id="ARBA00023033"/>
    </source>
</evidence>
<dbReference type="SUPFAM" id="SSF48264">
    <property type="entry name" value="Cytochrome P450"/>
    <property type="match status" value="1"/>
</dbReference>
<dbReference type="Pfam" id="PF00067">
    <property type="entry name" value="p450"/>
    <property type="match status" value="2"/>
</dbReference>
<dbReference type="InterPro" id="IPR001128">
    <property type="entry name" value="Cyt_P450"/>
</dbReference>
<evidence type="ECO:0000256" key="13">
    <source>
        <dbReference type="ARBA" id="ARBA00023180"/>
    </source>
</evidence>
<comment type="subcellular location">
    <subcellularLocation>
        <location evidence="2">Membrane</location>
        <topology evidence="2">Single-pass membrane protein</topology>
    </subcellularLocation>
</comment>
<keyword evidence="11 14" id="KW-0503">Monooxygenase</keyword>
<keyword evidence="7 14" id="KW-0479">Metal-binding</keyword>
<dbReference type="OrthoDB" id="2789670at2759"/>
<dbReference type="PANTHER" id="PTHR46300:SF2">
    <property type="entry name" value="CYTOCHROME P450 MONOOXYGENASE ALNH-RELATED"/>
    <property type="match status" value="1"/>
</dbReference>
<evidence type="ECO:0000256" key="12">
    <source>
        <dbReference type="ARBA" id="ARBA00023136"/>
    </source>
</evidence>
<sequence length="483" mass="54006">MSASVSYLLAIPILIIVYKLCASLVHQASSHFPLPPGPKGVPFLGNISYALSIQKASHQWAYYLELSKKYRSDIVHFGVMGEHVIVLNSVKATDEILEKRSGLYSDRALMYMSNLVGLLYIEDGAGTLPLWDIHLSGGLLHRRTFHQDFNRQAIVAYEPIMLQSCSALLKKLAPSKQYDLTSQIPEIEHENLDSYIRSHAGFAILNAVYGMTTQEGKIDDYVHLAGLAAPSVVETFNHGSFLVDFFPLLKYVPDWLPGVSFKKKAAAWAPTVSNLRDGPWEKFKSSIISGTAADCVATKNFEKFNVSPTLQDRLHMNIGSEADMEEVIKNTTGIAYFEVQKKAQKELDSVTGQHRLPDFSDQKSLPYVDAILKEVQRMYPVTPLEKDSNTPPNPELYAFGFGRRVCPGRHFALQAAWIVLASVLATCNIMRSRDDDLEKKIDPWKDFNDGVLVHPKPFKCRIVPRSLDTLNLMNTGYPNSLLG</sequence>
<comment type="cofactor">
    <cofactor evidence="1">
        <name>heme</name>
        <dbReference type="ChEBI" id="CHEBI:30413"/>
    </cofactor>
</comment>
<dbReference type="InterPro" id="IPR017972">
    <property type="entry name" value="Cyt_P450_CS"/>
</dbReference>
<keyword evidence="17" id="KW-1185">Reference proteome</keyword>
<dbReference type="Proteomes" id="UP000297245">
    <property type="component" value="Unassembled WGS sequence"/>
</dbReference>
<keyword evidence="5 14" id="KW-0349">Heme</keyword>
<evidence type="ECO:0000256" key="5">
    <source>
        <dbReference type="ARBA" id="ARBA00022617"/>
    </source>
</evidence>
<name>A0A4S8L770_DENBC</name>
<evidence type="ECO:0000256" key="10">
    <source>
        <dbReference type="ARBA" id="ARBA00023004"/>
    </source>
</evidence>
<protein>
    <submittedName>
        <fullName evidence="16">Cytochrome P450</fullName>
    </submittedName>
</protein>
<evidence type="ECO:0000256" key="1">
    <source>
        <dbReference type="ARBA" id="ARBA00001971"/>
    </source>
</evidence>
<dbReference type="GO" id="GO:0004497">
    <property type="term" value="F:monooxygenase activity"/>
    <property type="evidence" value="ECO:0007669"/>
    <property type="project" value="UniProtKB-KW"/>
</dbReference>
<evidence type="ECO:0000256" key="3">
    <source>
        <dbReference type="ARBA" id="ARBA00005179"/>
    </source>
</evidence>
<dbReference type="InterPro" id="IPR050364">
    <property type="entry name" value="Cytochrome_P450_fung"/>
</dbReference>
<evidence type="ECO:0000256" key="9">
    <source>
        <dbReference type="ARBA" id="ARBA00023002"/>
    </source>
</evidence>
<evidence type="ECO:0000256" key="6">
    <source>
        <dbReference type="ARBA" id="ARBA00022692"/>
    </source>
</evidence>
<keyword evidence="6 15" id="KW-0812">Transmembrane</keyword>
<dbReference type="PANTHER" id="PTHR46300">
    <property type="entry name" value="P450, PUTATIVE (EUROFUNG)-RELATED-RELATED"/>
    <property type="match status" value="1"/>
</dbReference>
<keyword evidence="13" id="KW-0325">Glycoprotein</keyword>
<dbReference type="AlphaFoldDB" id="A0A4S8L770"/>
<evidence type="ECO:0000313" key="17">
    <source>
        <dbReference type="Proteomes" id="UP000297245"/>
    </source>
</evidence>
<dbReference type="GO" id="GO:0020037">
    <property type="term" value="F:heme binding"/>
    <property type="evidence" value="ECO:0007669"/>
    <property type="project" value="InterPro"/>
</dbReference>
<evidence type="ECO:0000256" key="8">
    <source>
        <dbReference type="ARBA" id="ARBA00022989"/>
    </source>
</evidence>
<dbReference type="GO" id="GO:0005506">
    <property type="term" value="F:iron ion binding"/>
    <property type="evidence" value="ECO:0007669"/>
    <property type="project" value="InterPro"/>
</dbReference>
<organism evidence="16 17">
    <name type="scientific">Dendrothele bispora (strain CBS 962.96)</name>
    <dbReference type="NCBI Taxonomy" id="1314807"/>
    <lineage>
        <taxon>Eukaryota</taxon>
        <taxon>Fungi</taxon>
        <taxon>Dikarya</taxon>
        <taxon>Basidiomycota</taxon>
        <taxon>Agaricomycotina</taxon>
        <taxon>Agaricomycetes</taxon>
        <taxon>Agaricomycetidae</taxon>
        <taxon>Agaricales</taxon>
        <taxon>Agaricales incertae sedis</taxon>
        <taxon>Dendrothele</taxon>
    </lineage>
</organism>
<dbReference type="InterPro" id="IPR002401">
    <property type="entry name" value="Cyt_P450_E_grp-I"/>
</dbReference>
<keyword evidence="12 15" id="KW-0472">Membrane</keyword>
<keyword evidence="8 15" id="KW-1133">Transmembrane helix</keyword>
<dbReference type="EMBL" id="ML179630">
    <property type="protein sequence ID" value="THU83998.1"/>
    <property type="molecule type" value="Genomic_DNA"/>
</dbReference>
<dbReference type="PROSITE" id="PS00086">
    <property type="entry name" value="CYTOCHROME_P450"/>
    <property type="match status" value="1"/>
</dbReference>
<keyword evidence="10 14" id="KW-0408">Iron</keyword>
<feature type="transmembrane region" description="Helical" evidence="15">
    <location>
        <begin position="7"/>
        <end position="25"/>
    </location>
</feature>
<proteinExistence type="inferred from homology"/>
<dbReference type="InterPro" id="IPR036396">
    <property type="entry name" value="Cyt_P450_sf"/>
</dbReference>
<evidence type="ECO:0000256" key="2">
    <source>
        <dbReference type="ARBA" id="ARBA00004167"/>
    </source>
</evidence>
<gene>
    <name evidence="16" type="ORF">K435DRAFT_870762</name>
</gene>
<evidence type="ECO:0000256" key="7">
    <source>
        <dbReference type="ARBA" id="ARBA00022723"/>
    </source>
</evidence>